<name>A0ACB8SC73_9AGAM</name>
<proteinExistence type="predicted"/>
<sequence length="290" mass="32655">MALPGNLVLIDQQAIEQLERRICLLERQQGNSQGDASVTEQEKAWPPRSDLYGVGSAPLFLKSICASLPDFDIALDRSLRSYAFEPRLIGQVTGGNVIQRKNTVPDARARLTGYGSFCFVTHFHQKYLPVEPGRSGVYITPSKPHDGTAVWPRYEKLFVSTTPDRRAAAFYQYFGEYEITPGKALTQGQVAALDTRVLDYWARHISDGRRNHLDIRRRVLYRTAHGGREPSSADIEVMGDENRPTISDVLLALKTGQEKLYANGIHCVWYEPSFQLRLIALKDQEDEDSA</sequence>
<accession>A0ACB8SC73</accession>
<dbReference type="Proteomes" id="UP000814033">
    <property type="component" value="Unassembled WGS sequence"/>
</dbReference>
<organism evidence="1 2">
    <name type="scientific">Auriscalpium vulgare</name>
    <dbReference type="NCBI Taxonomy" id="40419"/>
    <lineage>
        <taxon>Eukaryota</taxon>
        <taxon>Fungi</taxon>
        <taxon>Dikarya</taxon>
        <taxon>Basidiomycota</taxon>
        <taxon>Agaricomycotina</taxon>
        <taxon>Agaricomycetes</taxon>
        <taxon>Russulales</taxon>
        <taxon>Auriscalpiaceae</taxon>
        <taxon>Auriscalpium</taxon>
    </lineage>
</organism>
<keyword evidence="2" id="KW-1185">Reference proteome</keyword>
<evidence type="ECO:0000313" key="1">
    <source>
        <dbReference type="EMBL" id="KAI0053808.1"/>
    </source>
</evidence>
<comment type="caution">
    <text evidence="1">The sequence shown here is derived from an EMBL/GenBank/DDBJ whole genome shotgun (WGS) entry which is preliminary data.</text>
</comment>
<dbReference type="EMBL" id="MU275839">
    <property type="protein sequence ID" value="KAI0053808.1"/>
    <property type="molecule type" value="Genomic_DNA"/>
</dbReference>
<reference evidence="1" key="1">
    <citation type="submission" date="2021-02" db="EMBL/GenBank/DDBJ databases">
        <authorList>
            <consortium name="DOE Joint Genome Institute"/>
            <person name="Ahrendt S."/>
            <person name="Looney B.P."/>
            <person name="Miyauchi S."/>
            <person name="Morin E."/>
            <person name="Drula E."/>
            <person name="Courty P.E."/>
            <person name="Chicoki N."/>
            <person name="Fauchery L."/>
            <person name="Kohler A."/>
            <person name="Kuo A."/>
            <person name="Labutti K."/>
            <person name="Pangilinan J."/>
            <person name="Lipzen A."/>
            <person name="Riley R."/>
            <person name="Andreopoulos W."/>
            <person name="He G."/>
            <person name="Johnson J."/>
            <person name="Barry K.W."/>
            <person name="Grigoriev I.V."/>
            <person name="Nagy L."/>
            <person name="Hibbett D."/>
            <person name="Henrissat B."/>
            <person name="Matheny P.B."/>
            <person name="Labbe J."/>
            <person name="Martin F."/>
        </authorList>
    </citation>
    <scope>NUCLEOTIDE SEQUENCE</scope>
    <source>
        <strain evidence="1">FP105234-sp</strain>
    </source>
</reference>
<reference evidence="1" key="2">
    <citation type="journal article" date="2022" name="New Phytol.">
        <title>Evolutionary transition to the ectomycorrhizal habit in the genomes of a hyperdiverse lineage of mushroom-forming fungi.</title>
        <authorList>
            <person name="Looney B."/>
            <person name="Miyauchi S."/>
            <person name="Morin E."/>
            <person name="Drula E."/>
            <person name="Courty P.E."/>
            <person name="Kohler A."/>
            <person name="Kuo A."/>
            <person name="LaButti K."/>
            <person name="Pangilinan J."/>
            <person name="Lipzen A."/>
            <person name="Riley R."/>
            <person name="Andreopoulos W."/>
            <person name="He G."/>
            <person name="Johnson J."/>
            <person name="Nolan M."/>
            <person name="Tritt A."/>
            <person name="Barry K.W."/>
            <person name="Grigoriev I.V."/>
            <person name="Nagy L.G."/>
            <person name="Hibbett D."/>
            <person name="Henrissat B."/>
            <person name="Matheny P.B."/>
            <person name="Labbe J."/>
            <person name="Martin F.M."/>
        </authorList>
    </citation>
    <scope>NUCLEOTIDE SEQUENCE</scope>
    <source>
        <strain evidence="1">FP105234-sp</strain>
    </source>
</reference>
<evidence type="ECO:0000313" key="2">
    <source>
        <dbReference type="Proteomes" id="UP000814033"/>
    </source>
</evidence>
<gene>
    <name evidence="1" type="ORF">FA95DRAFT_1552313</name>
</gene>
<protein>
    <submittedName>
        <fullName evidence="1">Uncharacterized protein</fullName>
    </submittedName>
</protein>